<gene>
    <name evidence="1" type="ORF">AXF17_00035</name>
</gene>
<name>A0A223APZ4_9FIRM</name>
<dbReference type="OrthoDB" id="2989145at2"/>
<evidence type="ECO:0000313" key="1">
    <source>
        <dbReference type="EMBL" id="ASS37027.1"/>
    </source>
</evidence>
<protein>
    <recommendedName>
        <fullName evidence="3">Pentapeptide repeat protein</fullName>
    </recommendedName>
</protein>
<dbReference type="InterPro" id="IPR001646">
    <property type="entry name" value="5peptide_repeat"/>
</dbReference>
<evidence type="ECO:0000313" key="2">
    <source>
        <dbReference type="Proteomes" id="UP000214689"/>
    </source>
</evidence>
<dbReference type="InterPro" id="IPR043919">
    <property type="entry name" value="DUF5758"/>
</dbReference>
<dbReference type="RefSeq" id="WP_094233242.1">
    <property type="nucleotide sequence ID" value="NZ_CP016199.1"/>
</dbReference>
<proteinExistence type="predicted"/>
<dbReference type="Gene3D" id="2.160.20.80">
    <property type="entry name" value="E3 ubiquitin-protein ligase SopA"/>
    <property type="match status" value="1"/>
</dbReference>
<dbReference type="PANTHER" id="PTHR14136:SF17">
    <property type="entry name" value="BTB_POZ DOMAIN-CONTAINING PROTEIN KCTD9"/>
    <property type="match status" value="1"/>
</dbReference>
<dbReference type="AlphaFoldDB" id="A0A223APZ4"/>
<evidence type="ECO:0008006" key="3">
    <source>
        <dbReference type="Google" id="ProtNLM"/>
    </source>
</evidence>
<dbReference type="InterPro" id="IPR051082">
    <property type="entry name" value="Pentapeptide-BTB/POZ_domain"/>
</dbReference>
<accession>A0A223APZ4</accession>
<dbReference type="EMBL" id="CP016199">
    <property type="protein sequence ID" value="ASS37027.1"/>
    <property type="molecule type" value="Genomic_DNA"/>
</dbReference>
<dbReference type="Pfam" id="PF19062">
    <property type="entry name" value="DUF5758"/>
    <property type="match status" value="1"/>
</dbReference>
<sequence length="238" mass="26973">MNKEFTSDEIINLVAGRDKSERLTIEESAIKDTDLEGCDLTNITFKLCSFENCNLAGADFSGSSISGTLFRECPMHACRFVNTDMTEAIFRDIDLSDSDISGANLYAAVLEDANLDGIIVDENTKWYKQVPPETGAFIAWKCCSELRVVQLLVPREARRVSATRETCRCDKAKVLSIKSIDETVSYDWAQSTVDPDFYYERGKWVEPANGFETDRWKDSSRGIHFFMEREQCIAYQTV</sequence>
<reference evidence="2" key="1">
    <citation type="submission" date="2016-05" db="EMBL/GenBank/DDBJ databases">
        <authorList>
            <person name="Holder M.E."/>
            <person name="Ajami N.J."/>
            <person name="Petrosino J.F."/>
        </authorList>
    </citation>
    <scope>NUCLEOTIDE SEQUENCE [LARGE SCALE GENOMIC DNA]</scope>
    <source>
        <strain evidence="2">ATCC 700696</strain>
    </source>
</reference>
<dbReference type="Pfam" id="PF13599">
    <property type="entry name" value="Pentapeptide_4"/>
    <property type="match status" value="1"/>
</dbReference>
<keyword evidence="2" id="KW-1185">Reference proteome</keyword>
<dbReference type="PANTHER" id="PTHR14136">
    <property type="entry name" value="BTB_POZ DOMAIN-CONTAINING PROTEIN KCTD9"/>
    <property type="match status" value="1"/>
</dbReference>
<dbReference type="Proteomes" id="UP000214689">
    <property type="component" value="Chromosome"/>
</dbReference>
<dbReference type="SUPFAM" id="SSF141571">
    <property type="entry name" value="Pentapeptide repeat-like"/>
    <property type="match status" value="1"/>
</dbReference>
<organism evidence="1 2">
    <name type="scientific">Mogibacterium pumilum</name>
    <dbReference type="NCBI Taxonomy" id="86332"/>
    <lineage>
        <taxon>Bacteria</taxon>
        <taxon>Bacillati</taxon>
        <taxon>Bacillota</taxon>
        <taxon>Clostridia</taxon>
        <taxon>Peptostreptococcales</taxon>
        <taxon>Anaerovoracaceae</taxon>
        <taxon>Mogibacterium</taxon>
    </lineage>
</organism>